<comment type="caution">
    <text evidence="2">The sequence shown here is derived from an EMBL/GenBank/DDBJ whole genome shotgun (WGS) entry which is preliminary data.</text>
</comment>
<feature type="transmembrane region" description="Helical" evidence="1">
    <location>
        <begin position="766"/>
        <end position="788"/>
    </location>
</feature>
<evidence type="ECO:0000256" key="1">
    <source>
        <dbReference type="SAM" id="Phobius"/>
    </source>
</evidence>
<proteinExistence type="predicted"/>
<accession>A0ABT7GYS2</accession>
<keyword evidence="3" id="KW-1185">Reference proteome</keyword>
<keyword evidence="1" id="KW-0472">Membrane</keyword>
<feature type="transmembrane region" description="Helical" evidence="1">
    <location>
        <begin position="279"/>
        <end position="303"/>
    </location>
</feature>
<dbReference type="Proteomes" id="UP001223390">
    <property type="component" value="Unassembled WGS sequence"/>
</dbReference>
<feature type="transmembrane region" description="Helical" evidence="1">
    <location>
        <begin position="434"/>
        <end position="454"/>
    </location>
</feature>
<feature type="transmembrane region" description="Helical" evidence="1">
    <location>
        <begin position="826"/>
        <end position="846"/>
    </location>
</feature>
<feature type="transmembrane region" description="Helical" evidence="1">
    <location>
        <begin position="603"/>
        <end position="621"/>
    </location>
</feature>
<evidence type="ECO:0000313" key="2">
    <source>
        <dbReference type="EMBL" id="MDK9498787.1"/>
    </source>
</evidence>
<reference evidence="2 3" key="1">
    <citation type="submission" date="2023-05" db="EMBL/GenBank/DDBJ databases">
        <title>Sequencing and Assembly of Streptomyces sp. NP73.</title>
        <authorList>
            <person name="Konwar A.N."/>
            <person name="Saikia K."/>
            <person name="Thakur D."/>
        </authorList>
    </citation>
    <scope>NUCLEOTIDE SEQUENCE [LARGE SCALE GENOMIC DNA]</scope>
    <source>
        <strain evidence="2 3">NP73</strain>
    </source>
</reference>
<dbReference type="InterPro" id="IPR046176">
    <property type="entry name" value="DUF6185"/>
</dbReference>
<feature type="transmembrane region" description="Helical" evidence="1">
    <location>
        <begin position="475"/>
        <end position="496"/>
    </location>
</feature>
<feature type="transmembrane region" description="Helical" evidence="1">
    <location>
        <begin position="357"/>
        <end position="373"/>
    </location>
</feature>
<sequence>MPSSNARPHGAIPWAASDGVSAGCCGRVSGYGRSVPRVKALGTGCWTRRCGRGAIVKTRWWLLLLLLISVLVGWGGQAQARSAVPDPCQRERLKPRNVSARLDFDYHNRIYAQVTSNLTVTVPVDVWPLAEDLASSEASAEYKTAMRCLLRDDDEEDPRNREWRYRDPLVTVRGGTVTVDYEATAWIEQARGFSLGPWKIEVDPKGEKWVVRLLPPKALDHAKWGQVEVKLNGLEAHDVFPEVTSADPVRLVWSDPEPVRVQVYVDPPWQRSFNVGERWWSLGWVGVASWWVFTSIVMVVGVCRAWREKASRPSAASGPEGWEGLARMVRLWAVLSVVVALTLRLLVLDPPQPVAPWRYPVTLLLGAVLLLAARPWRRSCPSPAAGETGAAGLGGTKERRPGVIVAVAVIAAALAVFGYLRVVPSGGDVGLPLSALATLWLWLAAVAAWAWCFAREGELLRSSWSRARDDAPVRWTVVAGALLAGVAAALLSAFWWTKDRYLRRSYWLVDPSGTARAEQRARFLEEFAYSALTWVYAYAWLLSGIALVALLNIRVKARRALTDGKDEATSLGPAGADLLLTVAVFALAVGFRQVEFAGSNVLFGVWFLMMVGSLYAVAGIGRRYSVLGRTGPEFRRRRLGTKRSRHVLLAKAHEFRNVHHQLYSLDRGRGEGDLKRDDLERKLGGLQKWLFRGWDGEGPPPEQISVLDTALSWGPGKDWWDNARRAGRLAFGFGFPASVALVWLSYLRDGHTQMATFQSLVGIPEIVAKCLAWQVAWTGAGLVLGALWRVLPGRRSPVRALSLTAAYAVPVCVGALITEITDTELGYVFLHVALMLLVLTLTSIWMDMETFSEERRFWPSRVGLLLSVYQLRGLSTQVAYLAAQLAIVVGVWRSLAGSDSRPK</sequence>
<feature type="transmembrane region" description="Helical" evidence="1">
    <location>
        <begin position="403"/>
        <end position="422"/>
    </location>
</feature>
<feature type="transmembrane region" description="Helical" evidence="1">
    <location>
        <begin position="574"/>
        <end position="591"/>
    </location>
</feature>
<keyword evidence="1" id="KW-0812">Transmembrane</keyword>
<dbReference type="RefSeq" id="WP_285344891.1">
    <property type="nucleotide sequence ID" value="NZ_JASITI010000034.1"/>
</dbReference>
<organism evidence="2 3">
    <name type="scientific">Streptomyces katrae</name>
    <dbReference type="NCBI Taxonomy" id="68223"/>
    <lineage>
        <taxon>Bacteria</taxon>
        <taxon>Bacillati</taxon>
        <taxon>Actinomycetota</taxon>
        <taxon>Actinomycetes</taxon>
        <taxon>Kitasatosporales</taxon>
        <taxon>Streptomycetaceae</taxon>
        <taxon>Streptomyces</taxon>
    </lineage>
</organism>
<feature type="transmembrane region" description="Helical" evidence="1">
    <location>
        <begin position="800"/>
        <end position="820"/>
    </location>
</feature>
<dbReference type="Pfam" id="PF19683">
    <property type="entry name" value="DUF6185"/>
    <property type="match status" value="1"/>
</dbReference>
<gene>
    <name evidence="2" type="ORF">QEZ40_003992</name>
</gene>
<keyword evidence="1" id="KW-1133">Transmembrane helix</keyword>
<feature type="transmembrane region" description="Helical" evidence="1">
    <location>
        <begin position="324"/>
        <end position="345"/>
    </location>
</feature>
<feature type="transmembrane region" description="Helical" evidence="1">
    <location>
        <begin position="534"/>
        <end position="553"/>
    </location>
</feature>
<feature type="transmembrane region" description="Helical" evidence="1">
    <location>
        <begin position="729"/>
        <end position="746"/>
    </location>
</feature>
<dbReference type="EMBL" id="JASITI010000034">
    <property type="protein sequence ID" value="MDK9498787.1"/>
    <property type="molecule type" value="Genomic_DNA"/>
</dbReference>
<name>A0ABT7GYS2_9ACTN</name>
<protein>
    <submittedName>
        <fullName evidence="2">DUF6185 family protein</fullName>
    </submittedName>
</protein>
<evidence type="ECO:0000313" key="3">
    <source>
        <dbReference type="Proteomes" id="UP001223390"/>
    </source>
</evidence>